<dbReference type="AlphaFoldDB" id="S4Y0D4"/>
<evidence type="ECO:0000256" key="4">
    <source>
        <dbReference type="PROSITE-ProRule" id="PRU00169"/>
    </source>
</evidence>
<feature type="region of interest" description="Disordered" evidence="5">
    <location>
        <begin position="588"/>
        <end position="635"/>
    </location>
</feature>
<dbReference type="InterPro" id="IPR001789">
    <property type="entry name" value="Sig_transdc_resp-reg_receiver"/>
</dbReference>
<evidence type="ECO:0000256" key="5">
    <source>
        <dbReference type="SAM" id="MobiDB-lite"/>
    </source>
</evidence>
<dbReference type="PANTHER" id="PTHR45339">
    <property type="entry name" value="HYBRID SIGNAL TRANSDUCTION HISTIDINE KINASE J"/>
    <property type="match status" value="1"/>
</dbReference>
<evidence type="ECO:0000256" key="2">
    <source>
        <dbReference type="ARBA" id="ARBA00012438"/>
    </source>
</evidence>
<gene>
    <name evidence="8" type="ORF">SCE1572_26035</name>
</gene>
<name>S4Y0D4_SORCE</name>
<feature type="modified residue" description="4-aspartylphosphate" evidence="4">
    <location>
        <position position="367"/>
    </location>
</feature>
<dbReference type="SUPFAM" id="SSF47384">
    <property type="entry name" value="Homodimeric domain of signal transducing histidine kinase"/>
    <property type="match status" value="1"/>
</dbReference>
<dbReference type="PATRIC" id="fig|1254432.3.peg.5899"/>
<dbReference type="GO" id="GO:0000155">
    <property type="term" value="F:phosphorelay sensor kinase activity"/>
    <property type="evidence" value="ECO:0007669"/>
    <property type="project" value="InterPro"/>
</dbReference>
<organism evidence="8 9">
    <name type="scientific">Sorangium cellulosum So0157-2</name>
    <dbReference type="NCBI Taxonomy" id="1254432"/>
    <lineage>
        <taxon>Bacteria</taxon>
        <taxon>Pseudomonadati</taxon>
        <taxon>Myxococcota</taxon>
        <taxon>Polyangia</taxon>
        <taxon>Polyangiales</taxon>
        <taxon>Polyangiaceae</taxon>
        <taxon>Sorangium</taxon>
    </lineage>
</organism>
<reference evidence="8 9" key="1">
    <citation type="journal article" date="2013" name="Sci. Rep.">
        <title>Extraordinary expansion of a Sorangium cellulosum genome from an alkaline milieu.</title>
        <authorList>
            <person name="Han K."/>
            <person name="Li Z.F."/>
            <person name="Peng R."/>
            <person name="Zhu L.P."/>
            <person name="Zhou T."/>
            <person name="Wang L.G."/>
            <person name="Li S.G."/>
            <person name="Zhang X.B."/>
            <person name="Hu W."/>
            <person name="Wu Z.H."/>
            <person name="Qin N."/>
            <person name="Li Y.Z."/>
        </authorList>
    </citation>
    <scope>NUCLEOTIDE SEQUENCE [LARGE SCALE GENOMIC DNA]</scope>
    <source>
        <strain evidence="8 9">So0157-2</strain>
    </source>
</reference>
<proteinExistence type="predicted"/>
<dbReference type="STRING" id="1254432.SCE1572_26035"/>
<dbReference type="OrthoDB" id="5495767at2"/>
<dbReference type="SMART" id="SM00448">
    <property type="entry name" value="REC"/>
    <property type="match status" value="2"/>
</dbReference>
<evidence type="ECO:0000259" key="6">
    <source>
        <dbReference type="PROSITE" id="PS50109"/>
    </source>
</evidence>
<dbReference type="EMBL" id="CP003969">
    <property type="protein sequence ID" value="AGP37630.1"/>
    <property type="molecule type" value="Genomic_DNA"/>
</dbReference>
<dbReference type="Pfam" id="PF00072">
    <property type="entry name" value="Response_reg"/>
    <property type="match status" value="2"/>
</dbReference>
<dbReference type="KEGG" id="scu:SCE1572_26035"/>
<dbReference type="CDD" id="cd00082">
    <property type="entry name" value="HisKA"/>
    <property type="match status" value="1"/>
</dbReference>
<dbReference type="eggNOG" id="COG2205">
    <property type="taxonomic scope" value="Bacteria"/>
</dbReference>
<dbReference type="CDD" id="cd00156">
    <property type="entry name" value="REC"/>
    <property type="match status" value="1"/>
</dbReference>
<dbReference type="eggNOG" id="COG2198">
    <property type="taxonomic scope" value="Bacteria"/>
</dbReference>
<dbReference type="InterPro" id="IPR005467">
    <property type="entry name" value="His_kinase_dom"/>
</dbReference>
<feature type="compositionally biased region" description="Polar residues" evidence="5">
    <location>
        <begin position="11"/>
        <end position="20"/>
    </location>
</feature>
<feature type="compositionally biased region" description="Low complexity" evidence="5">
    <location>
        <begin position="451"/>
        <end position="460"/>
    </location>
</feature>
<dbReference type="Gene3D" id="3.40.50.2300">
    <property type="match status" value="2"/>
</dbReference>
<dbReference type="InterPro" id="IPR036890">
    <property type="entry name" value="HATPase_C_sf"/>
</dbReference>
<dbReference type="CDD" id="cd17546">
    <property type="entry name" value="REC_hyHK_CKI1_RcsC-like"/>
    <property type="match status" value="1"/>
</dbReference>
<feature type="modified residue" description="4-aspartylphosphate" evidence="4">
    <location>
        <position position="513"/>
    </location>
</feature>
<dbReference type="SUPFAM" id="SSF55874">
    <property type="entry name" value="ATPase domain of HSP90 chaperone/DNA topoisomerase II/histidine kinase"/>
    <property type="match status" value="1"/>
</dbReference>
<sequence>MAGKEQRRSGPESSPATRSSDSAERALAPHEPGAWPSALADAEGDEGVLAQVRHEIRTLLSGIVGISGLLLDTELDPEQRAFARRIRSSGDVVLSMIDELIDLGQPGGRGLHVDRVDFDLRRTVEDAAELLADRAHDDRTELVLEVEPEVPGAVRGDAARLRQVLLSVGTSALRAAPRGEVLVRAALEAGREGDPPGAAEGATARVRFDVRFFDVRFAAAAGLAGGAEAPARAGAPGGAARPLPEQDARAAELRAAPGVAIARRLIAAMGGELRAATDAGARRRGLSFVLPFERRGRAPERAPIPRIDLPGKRVLVVDDSGSVRRVVQKLIEELGLACRTSESGAAALAALREAAGAGAPYDMVLIDLELADLDGLMLLQRIKADAAIAPARSVLMAYPGREAPSRAEADSVLIKPIRRAQLHSILRLLAGLSPEHLAAGARAHAPRSRRGAPASEARSSSRARVLVVDDNAVSQKVAAFMVEKRGYRADVVDSGRAAVEAVRRGGYAAVLMDCHMPGFDGYAAAEEIRRAERPDRRTPIIAMTASAGRDARERCLAAGMDDALSKPLRQDEVDRALRTFAAASRSGAYEAVRPESAPPSVELPPPTLVTPSPPPPGGARVQAAASGRPRAGLRAAPPDVVGEVTELFLTEAPSRVAAMGEAAARGALGELERLAWGLYESADELAAFNLKELCARLDREARAGTIESATEAVQAIAREVGRVQSSLAADLKKRGLR</sequence>
<dbReference type="PROSITE" id="PS50109">
    <property type="entry name" value="HIS_KIN"/>
    <property type="match status" value="1"/>
</dbReference>
<dbReference type="InterPro" id="IPR036641">
    <property type="entry name" value="HPT_dom_sf"/>
</dbReference>
<dbReference type="Gene3D" id="1.20.120.160">
    <property type="entry name" value="HPT domain"/>
    <property type="match status" value="1"/>
</dbReference>
<comment type="catalytic activity">
    <reaction evidence="1">
        <text>ATP + protein L-histidine = ADP + protein N-phospho-L-histidine.</text>
        <dbReference type="EC" id="2.7.13.3"/>
    </reaction>
</comment>
<feature type="compositionally biased region" description="Basic and acidic residues" evidence="5">
    <location>
        <begin position="1"/>
        <end position="10"/>
    </location>
</feature>
<dbReference type="HOGENOM" id="CLU_000445_104_15_7"/>
<keyword evidence="3 4" id="KW-0597">Phosphoprotein</keyword>
<dbReference type="GO" id="GO:0005524">
    <property type="term" value="F:ATP binding"/>
    <property type="evidence" value="ECO:0007669"/>
    <property type="project" value="UniProtKB-KW"/>
</dbReference>
<dbReference type="InterPro" id="IPR003661">
    <property type="entry name" value="HisK_dim/P_dom"/>
</dbReference>
<dbReference type="PANTHER" id="PTHR45339:SF5">
    <property type="entry name" value="HISTIDINE KINASE"/>
    <property type="match status" value="1"/>
</dbReference>
<dbReference type="EC" id="2.7.13.3" evidence="2"/>
<feature type="region of interest" description="Disordered" evidence="5">
    <location>
        <begin position="440"/>
        <end position="460"/>
    </location>
</feature>
<feature type="domain" description="Response regulatory" evidence="7">
    <location>
        <begin position="313"/>
        <end position="430"/>
    </location>
</feature>
<evidence type="ECO:0000256" key="1">
    <source>
        <dbReference type="ARBA" id="ARBA00000085"/>
    </source>
</evidence>
<dbReference type="Gene3D" id="3.30.565.10">
    <property type="entry name" value="Histidine kinase-like ATPase, C-terminal domain"/>
    <property type="match status" value="1"/>
</dbReference>
<feature type="domain" description="Response regulatory" evidence="7">
    <location>
        <begin position="464"/>
        <end position="581"/>
    </location>
</feature>
<evidence type="ECO:0000313" key="9">
    <source>
        <dbReference type="Proteomes" id="UP000014803"/>
    </source>
</evidence>
<dbReference type="GO" id="GO:0005886">
    <property type="term" value="C:plasma membrane"/>
    <property type="evidence" value="ECO:0007669"/>
    <property type="project" value="UniProtKB-SubCell"/>
</dbReference>
<evidence type="ECO:0000259" key="7">
    <source>
        <dbReference type="PROSITE" id="PS50110"/>
    </source>
</evidence>
<accession>S4Y0D4</accession>
<dbReference type="RefSeq" id="WP_020737125.1">
    <property type="nucleotide sequence ID" value="NC_021658.1"/>
</dbReference>
<dbReference type="SUPFAM" id="SSF52172">
    <property type="entry name" value="CheY-like"/>
    <property type="match status" value="2"/>
</dbReference>
<dbReference type="PROSITE" id="PS50110">
    <property type="entry name" value="RESPONSE_REGULATORY"/>
    <property type="match status" value="2"/>
</dbReference>
<dbReference type="Pfam" id="PF00512">
    <property type="entry name" value="HisKA"/>
    <property type="match status" value="1"/>
</dbReference>
<feature type="compositionally biased region" description="Pro residues" evidence="5">
    <location>
        <begin position="601"/>
        <end position="617"/>
    </location>
</feature>
<dbReference type="eggNOG" id="COG0784">
    <property type="taxonomic scope" value="Bacteria"/>
</dbReference>
<feature type="domain" description="Histidine kinase" evidence="6">
    <location>
        <begin position="51"/>
        <end position="296"/>
    </location>
</feature>
<dbReference type="SUPFAM" id="SSF47226">
    <property type="entry name" value="Histidine-containing phosphotransfer domain, HPT domain"/>
    <property type="match status" value="1"/>
</dbReference>
<dbReference type="Gene3D" id="1.10.287.130">
    <property type="match status" value="1"/>
</dbReference>
<evidence type="ECO:0000313" key="8">
    <source>
        <dbReference type="EMBL" id="AGP37630.1"/>
    </source>
</evidence>
<feature type="region of interest" description="Disordered" evidence="5">
    <location>
        <begin position="1"/>
        <end position="39"/>
    </location>
</feature>
<dbReference type="InterPro" id="IPR011006">
    <property type="entry name" value="CheY-like_superfamily"/>
</dbReference>
<protein>
    <recommendedName>
        <fullName evidence="2">histidine kinase</fullName>
        <ecNumber evidence="2">2.7.13.3</ecNumber>
    </recommendedName>
</protein>
<dbReference type="Proteomes" id="UP000014803">
    <property type="component" value="Chromosome"/>
</dbReference>
<dbReference type="SMART" id="SM00388">
    <property type="entry name" value="HisKA"/>
    <property type="match status" value="1"/>
</dbReference>
<evidence type="ECO:0000256" key="3">
    <source>
        <dbReference type="ARBA" id="ARBA00022553"/>
    </source>
</evidence>
<dbReference type="InterPro" id="IPR036097">
    <property type="entry name" value="HisK_dim/P_sf"/>
</dbReference>